<dbReference type="AlphaFoldDB" id="A0A2T1LZ30"/>
<dbReference type="Proteomes" id="UP000239001">
    <property type="component" value="Unassembled WGS sequence"/>
</dbReference>
<evidence type="ECO:0000313" key="2">
    <source>
        <dbReference type="Proteomes" id="UP000239001"/>
    </source>
</evidence>
<gene>
    <name evidence="1" type="ORF">C7H19_08915</name>
</gene>
<dbReference type="OrthoDB" id="573505at2"/>
<reference evidence="1 2" key="2">
    <citation type="submission" date="2018-03" db="EMBL/GenBank/DDBJ databases">
        <authorList>
            <person name="Keele B.F."/>
        </authorList>
    </citation>
    <scope>NUCLEOTIDE SEQUENCE [LARGE SCALE GENOMIC DNA]</scope>
    <source>
        <strain evidence="1 2">CCALA 016</strain>
    </source>
</reference>
<evidence type="ECO:0000313" key="1">
    <source>
        <dbReference type="EMBL" id="PSF37665.1"/>
    </source>
</evidence>
<sequence length="83" mass="9955">MDRKPHWQLYKELECLPQSIPEPTAEAAVLTFPLREAWKVLMNVLAQELVYEQQIEFLERCLDHELEENQPNNFWGKFLKLID</sequence>
<dbReference type="RefSeq" id="WP_106456530.1">
    <property type="nucleotide sequence ID" value="NZ_PXOH01000007.1"/>
</dbReference>
<comment type="caution">
    <text evidence="1">The sequence shown here is derived from an EMBL/GenBank/DDBJ whole genome shotgun (WGS) entry which is preliminary data.</text>
</comment>
<protein>
    <submittedName>
        <fullName evidence="1">Uncharacterized protein</fullName>
    </submittedName>
</protein>
<reference evidence="1 2" key="1">
    <citation type="submission" date="2018-03" db="EMBL/GenBank/DDBJ databases">
        <title>The ancient ancestry and fast evolution of plastids.</title>
        <authorList>
            <person name="Moore K.R."/>
            <person name="Magnabosco C."/>
            <person name="Momper L."/>
            <person name="Gold D.A."/>
            <person name="Bosak T."/>
            <person name="Fournier G.P."/>
        </authorList>
    </citation>
    <scope>NUCLEOTIDE SEQUENCE [LARGE SCALE GENOMIC DNA]</scope>
    <source>
        <strain evidence="1 2">CCALA 016</strain>
    </source>
</reference>
<name>A0A2T1LZ30_9CHRO</name>
<keyword evidence="2" id="KW-1185">Reference proteome</keyword>
<dbReference type="EMBL" id="PXOH01000007">
    <property type="protein sequence ID" value="PSF37665.1"/>
    <property type="molecule type" value="Genomic_DNA"/>
</dbReference>
<organism evidence="1 2">
    <name type="scientific">Aphanothece hegewaldii CCALA 016</name>
    <dbReference type="NCBI Taxonomy" id="2107694"/>
    <lineage>
        <taxon>Bacteria</taxon>
        <taxon>Bacillati</taxon>
        <taxon>Cyanobacteriota</taxon>
        <taxon>Cyanophyceae</taxon>
        <taxon>Oscillatoriophycideae</taxon>
        <taxon>Chroococcales</taxon>
        <taxon>Aphanothecaceae</taxon>
        <taxon>Aphanothece</taxon>
    </lineage>
</organism>
<accession>A0A2T1LZ30</accession>
<proteinExistence type="predicted"/>